<comment type="caution">
    <text evidence="2">The sequence shown here is derived from an EMBL/GenBank/DDBJ whole genome shotgun (WGS) entry which is preliminary data.</text>
</comment>
<feature type="chain" id="PRO_5040868480" description="Cytochrome c domain-containing protein" evidence="1">
    <location>
        <begin position="27"/>
        <end position="477"/>
    </location>
</feature>
<gene>
    <name evidence="2" type="ORF">KXJ69_06650</name>
</gene>
<evidence type="ECO:0008006" key="4">
    <source>
        <dbReference type="Google" id="ProtNLM"/>
    </source>
</evidence>
<dbReference type="EMBL" id="JAHWDP010000002">
    <property type="protein sequence ID" value="MBW2937780.1"/>
    <property type="molecule type" value="Genomic_DNA"/>
</dbReference>
<name>A0A9X1FNE1_9FLAO</name>
<evidence type="ECO:0000256" key="1">
    <source>
        <dbReference type="SAM" id="SignalP"/>
    </source>
</evidence>
<dbReference type="AlphaFoldDB" id="A0A9X1FNE1"/>
<evidence type="ECO:0000313" key="2">
    <source>
        <dbReference type="EMBL" id="MBW2937780.1"/>
    </source>
</evidence>
<reference evidence="2" key="1">
    <citation type="submission" date="2021-07" db="EMBL/GenBank/DDBJ databases">
        <title>Aureisphaera sp. CAU 1614 isolated from sea sediment.</title>
        <authorList>
            <person name="Kim W."/>
        </authorList>
    </citation>
    <scope>NUCLEOTIDE SEQUENCE</scope>
    <source>
        <strain evidence="2">CAU 1614</strain>
    </source>
</reference>
<organism evidence="2 3">
    <name type="scientific">Halomarinibacterium sedimenti</name>
    <dbReference type="NCBI Taxonomy" id="2857106"/>
    <lineage>
        <taxon>Bacteria</taxon>
        <taxon>Pseudomonadati</taxon>
        <taxon>Bacteroidota</taxon>
        <taxon>Flavobacteriia</taxon>
        <taxon>Flavobacteriales</taxon>
        <taxon>Flavobacteriaceae</taxon>
        <taxon>Halomarinibacterium</taxon>
    </lineage>
</organism>
<dbReference type="RefSeq" id="WP_219052191.1">
    <property type="nucleotide sequence ID" value="NZ_JAHWDP010000002.1"/>
</dbReference>
<sequence>MKTSIKNLFTSILLTLGLLFSISACKEKENKKEPVAYEEATVNSTCNCETSWFPHDQTPAPEEGKGSPFDTTSTTNCIFHQWSWQKFLYLTKPSGNGKPVFLNDLIQVDSKMETVMQQASASLVLTDTAQAGSQGVLRSNPTLSASKKEQTVFYGIFIDSTMQAAAKKYNIELLNGSLKPNNSASFPVSSLEVKSSWITTASIPEAQLSGYYVTEAAILQKDGSYKNTSVAFLGMHVVGVVENHPEFIWATFEHNDMAPIMDWNTLTASSESDLLFFGKGTATNLDGIIWTGKTPKTPNQNYTLYQYGVPKVKGNSFMSTSQQEPENFDNITSINACVESSLNDVWNNYFYNGSLWINMDGKTPQEQVALLISLSGNLANSAPGDDTRGSVNAANSTMETYVQTGGKSLDSISVTNLVSCFSCHNAENFSSGKPVSPLYISHIFNGFIQASQGKTLSEINAMKVNEFKNLMIEKSKD</sequence>
<dbReference type="Proteomes" id="UP001138686">
    <property type="component" value="Unassembled WGS sequence"/>
</dbReference>
<evidence type="ECO:0000313" key="3">
    <source>
        <dbReference type="Proteomes" id="UP001138686"/>
    </source>
</evidence>
<proteinExistence type="predicted"/>
<keyword evidence="3" id="KW-1185">Reference proteome</keyword>
<feature type="signal peptide" evidence="1">
    <location>
        <begin position="1"/>
        <end position="26"/>
    </location>
</feature>
<dbReference type="PROSITE" id="PS51257">
    <property type="entry name" value="PROKAR_LIPOPROTEIN"/>
    <property type="match status" value="1"/>
</dbReference>
<accession>A0A9X1FNE1</accession>
<keyword evidence="1" id="KW-0732">Signal</keyword>
<protein>
    <recommendedName>
        <fullName evidence="4">Cytochrome c domain-containing protein</fullName>
    </recommendedName>
</protein>